<dbReference type="InterPro" id="IPR029044">
    <property type="entry name" value="Nucleotide-diphossugar_trans"/>
</dbReference>
<protein>
    <submittedName>
        <fullName evidence="1">Methyltransferase FkbM</fullName>
    </submittedName>
</protein>
<dbReference type="EMBL" id="FWWW01000061">
    <property type="protein sequence ID" value="SMB92784.1"/>
    <property type="molecule type" value="Genomic_DNA"/>
</dbReference>
<dbReference type="RefSeq" id="WP_084444798.1">
    <property type="nucleotide sequence ID" value="NZ_FWWW01000061.1"/>
</dbReference>
<dbReference type="GO" id="GO:0008168">
    <property type="term" value="F:methyltransferase activity"/>
    <property type="evidence" value="ECO:0007669"/>
    <property type="project" value="UniProtKB-KW"/>
</dbReference>
<keyword evidence="1" id="KW-0489">Methyltransferase</keyword>
<dbReference type="Gene3D" id="3.90.550.10">
    <property type="entry name" value="Spore Coat Polysaccharide Biosynthesis Protein SpsA, Chain A"/>
    <property type="match status" value="1"/>
</dbReference>
<dbReference type="OrthoDB" id="9785375at2"/>
<dbReference type="AlphaFoldDB" id="A0A1W1VIL3"/>
<proteinExistence type="predicted"/>
<gene>
    <name evidence="1" type="ORF">SAMN00120144_3297</name>
</gene>
<organism evidence="1 2">
    <name type="scientific">Hymenobacter roseosalivarius DSM 11622</name>
    <dbReference type="NCBI Taxonomy" id="645990"/>
    <lineage>
        <taxon>Bacteria</taxon>
        <taxon>Pseudomonadati</taxon>
        <taxon>Bacteroidota</taxon>
        <taxon>Cytophagia</taxon>
        <taxon>Cytophagales</taxon>
        <taxon>Hymenobacteraceae</taxon>
        <taxon>Hymenobacter</taxon>
    </lineage>
</organism>
<keyword evidence="2" id="KW-1185">Reference proteome</keyword>
<reference evidence="1 2" key="1">
    <citation type="submission" date="2017-04" db="EMBL/GenBank/DDBJ databases">
        <authorList>
            <person name="Afonso C.L."/>
            <person name="Miller P.J."/>
            <person name="Scott M.A."/>
            <person name="Spackman E."/>
            <person name="Goraichik I."/>
            <person name="Dimitrov K.M."/>
            <person name="Suarez D.L."/>
            <person name="Swayne D.E."/>
        </authorList>
    </citation>
    <scope>NUCLEOTIDE SEQUENCE [LARGE SCALE GENOMIC DNA]</scope>
    <source>
        <strain evidence="1 2">DSM 11622</strain>
    </source>
</reference>
<name>A0A1W1VIL3_9BACT</name>
<dbReference type="SUPFAM" id="SSF53448">
    <property type="entry name" value="Nucleotide-diphospho-sugar transferases"/>
    <property type="match status" value="1"/>
</dbReference>
<dbReference type="Proteomes" id="UP000192266">
    <property type="component" value="Unassembled WGS sequence"/>
</dbReference>
<dbReference type="STRING" id="645990.SAMN00120144_3297"/>
<dbReference type="GO" id="GO:0032259">
    <property type="term" value="P:methylation"/>
    <property type="evidence" value="ECO:0007669"/>
    <property type="project" value="UniProtKB-KW"/>
</dbReference>
<evidence type="ECO:0000313" key="1">
    <source>
        <dbReference type="EMBL" id="SMB92784.1"/>
    </source>
</evidence>
<accession>A0A1W1VIL3</accession>
<keyword evidence="1" id="KW-0808">Transferase</keyword>
<evidence type="ECO:0000313" key="2">
    <source>
        <dbReference type="Proteomes" id="UP000192266"/>
    </source>
</evidence>
<sequence>MLVNSSAHSADATNGSAPRSAVLFLVFNRPDVTERVLAAIRAAQPPRLYIAADGARPNRPKEAAACETVRHLIETGIDWPCTVHTLFREQNLGCRNAVSTAIDWFFQHEEAGIILEDDCLPHSSFFTYCEDLLHHYHDDTRVMHISGSNIMRGWVHDSDYSYYFSHHTAIWGWATWRRAWQHYDAATPLLPEIQRKNYLWRRFFNPLDARMLLRPLWATHNGQLDTWDYQWSFIMLVQSGLSIMPNVNLISNIGFGGEATHTFNTSHPWANLPTEPAPRPLRHPSFVIRDTISDYRELRGTLRDKIMARLRSVAAML</sequence>